<dbReference type="EMBL" id="MGBG01000002">
    <property type="protein sequence ID" value="OGK67024.1"/>
    <property type="molecule type" value="Genomic_DNA"/>
</dbReference>
<accession>A0A1F7KGP1</accession>
<dbReference type="PANTHER" id="PTHR37807:SF3">
    <property type="entry name" value="OS07G0160300 PROTEIN"/>
    <property type="match status" value="1"/>
</dbReference>
<dbReference type="Pfam" id="PF13671">
    <property type="entry name" value="AAA_33"/>
    <property type="match status" value="1"/>
</dbReference>
<evidence type="ECO:0000313" key="1">
    <source>
        <dbReference type="EMBL" id="OGK67024.1"/>
    </source>
</evidence>
<dbReference type="Gene3D" id="3.40.50.300">
    <property type="entry name" value="P-loop containing nucleotide triphosphate hydrolases"/>
    <property type="match status" value="1"/>
</dbReference>
<protein>
    <recommendedName>
        <fullName evidence="3">ATP-binding protein</fullName>
    </recommendedName>
</protein>
<dbReference type="Proteomes" id="UP000178450">
    <property type="component" value="Unassembled WGS sequence"/>
</dbReference>
<sequence>MKSTLILICGLPGAGKTTLAKKLTKERSAVRLCADDWVIGVLKDQKNIAERDRLRDPVEQLLWRLVQELLKLGNTVILENGFWSKEERTRYLKTAKELGARVELHYVSALFETLWQRVEKRNSDPNELVMTKKELEDAWQVFQPPTEVEGQSYDYFVTTT</sequence>
<dbReference type="InterPro" id="IPR017101">
    <property type="entry name" value="P-loop_ATP/GTP-bd_All4644_prd"/>
</dbReference>
<dbReference type="PIRSF" id="PIRSF037081">
    <property type="entry name" value="P-loop_All4644_prd"/>
    <property type="match status" value="1"/>
</dbReference>
<organism evidence="1 2">
    <name type="scientific">Candidatus Roizmanbacteria bacterium RIFOXYA1_FULL_41_12</name>
    <dbReference type="NCBI Taxonomy" id="1802082"/>
    <lineage>
        <taxon>Bacteria</taxon>
        <taxon>Candidatus Roizmaniibacteriota</taxon>
    </lineage>
</organism>
<evidence type="ECO:0008006" key="3">
    <source>
        <dbReference type="Google" id="ProtNLM"/>
    </source>
</evidence>
<reference evidence="1 2" key="1">
    <citation type="journal article" date="2016" name="Nat. Commun.">
        <title>Thousands of microbial genomes shed light on interconnected biogeochemical processes in an aquifer system.</title>
        <authorList>
            <person name="Anantharaman K."/>
            <person name="Brown C.T."/>
            <person name="Hug L.A."/>
            <person name="Sharon I."/>
            <person name="Castelle C.J."/>
            <person name="Probst A.J."/>
            <person name="Thomas B.C."/>
            <person name="Singh A."/>
            <person name="Wilkins M.J."/>
            <person name="Karaoz U."/>
            <person name="Brodie E.L."/>
            <person name="Williams K.H."/>
            <person name="Hubbard S.S."/>
            <person name="Banfield J.F."/>
        </authorList>
    </citation>
    <scope>NUCLEOTIDE SEQUENCE [LARGE SCALE GENOMIC DNA]</scope>
</reference>
<dbReference type="SUPFAM" id="SSF52540">
    <property type="entry name" value="P-loop containing nucleoside triphosphate hydrolases"/>
    <property type="match status" value="1"/>
</dbReference>
<proteinExistence type="predicted"/>
<dbReference type="PANTHER" id="PTHR37807">
    <property type="entry name" value="OS07G0160300 PROTEIN"/>
    <property type="match status" value="1"/>
</dbReference>
<name>A0A1F7KGP1_9BACT</name>
<dbReference type="AlphaFoldDB" id="A0A1F7KGP1"/>
<gene>
    <name evidence="1" type="ORF">A2209_03145</name>
</gene>
<evidence type="ECO:0000313" key="2">
    <source>
        <dbReference type="Proteomes" id="UP000178450"/>
    </source>
</evidence>
<dbReference type="InterPro" id="IPR027417">
    <property type="entry name" value="P-loop_NTPase"/>
</dbReference>
<comment type="caution">
    <text evidence="1">The sequence shown here is derived from an EMBL/GenBank/DDBJ whole genome shotgun (WGS) entry which is preliminary data.</text>
</comment>